<organism evidence="8 9">
    <name type="scientific">Microlunatus soli</name>
    <dbReference type="NCBI Taxonomy" id="630515"/>
    <lineage>
        <taxon>Bacteria</taxon>
        <taxon>Bacillati</taxon>
        <taxon>Actinomycetota</taxon>
        <taxon>Actinomycetes</taxon>
        <taxon>Propionibacteriales</taxon>
        <taxon>Propionibacteriaceae</taxon>
        <taxon>Microlunatus</taxon>
    </lineage>
</organism>
<evidence type="ECO:0000256" key="4">
    <source>
        <dbReference type="PIRSR" id="PIRSR000097-1"/>
    </source>
</evidence>
<reference evidence="8 9" key="1">
    <citation type="submission" date="2016-10" db="EMBL/GenBank/DDBJ databases">
        <authorList>
            <person name="de Groot N.N."/>
        </authorList>
    </citation>
    <scope>NUCLEOTIDE SEQUENCE [LARGE SCALE GENOMIC DNA]</scope>
    <source>
        <strain evidence="8 9">DSM 21800</strain>
    </source>
</reference>
<proteinExistence type="inferred from homology"/>
<name>A0A1H1VDB0_9ACTN</name>
<dbReference type="InterPro" id="IPR020471">
    <property type="entry name" value="AKR"/>
</dbReference>
<feature type="active site" description="Proton donor" evidence="4">
    <location>
        <position position="51"/>
    </location>
</feature>
<evidence type="ECO:0000313" key="9">
    <source>
        <dbReference type="Proteomes" id="UP000199103"/>
    </source>
</evidence>
<dbReference type="Pfam" id="PF00248">
    <property type="entry name" value="Aldo_ket_red"/>
    <property type="match status" value="1"/>
</dbReference>
<dbReference type="InterPro" id="IPR018170">
    <property type="entry name" value="Aldo/ket_reductase_CS"/>
</dbReference>
<dbReference type="GO" id="GO:0016616">
    <property type="term" value="F:oxidoreductase activity, acting on the CH-OH group of donors, NAD or NADP as acceptor"/>
    <property type="evidence" value="ECO:0007669"/>
    <property type="project" value="UniProtKB-ARBA"/>
</dbReference>
<dbReference type="EMBL" id="LT629772">
    <property type="protein sequence ID" value="SDS82431.1"/>
    <property type="molecule type" value="Genomic_DNA"/>
</dbReference>
<evidence type="ECO:0000256" key="3">
    <source>
        <dbReference type="ARBA" id="ARBA00023002"/>
    </source>
</evidence>
<keyword evidence="3" id="KW-0560">Oxidoreductase</keyword>
<dbReference type="PIRSF" id="PIRSF000097">
    <property type="entry name" value="AKR"/>
    <property type="match status" value="1"/>
</dbReference>
<feature type="binding site" evidence="5">
    <location>
        <position position="109"/>
    </location>
    <ligand>
        <name>substrate</name>
    </ligand>
</feature>
<evidence type="ECO:0000259" key="7">
    <source>
        <dbReference type="Pfam" id="PF00248"/>
    </source>
</evidence>
<dbReference type="AlphaFoldDB" id="A0A1H1VDB0"/>
<dbReference type="OrthoDB" id="9804790at2"/>
<evidence type="ECO:0000256" key="6">
    <source>
        <dbReference type="PIRSR" id="PIRSR000097-3"/>
    </source>
</evidence>
<keyword evidence="9" id="KW-1185">Reference proteome</keyword>
<feature type="site" description="Lowers pKa of active site Tyr" evidence="6">
    <location>
        <position position="76"/>
    </location>
</feature>
<dbReference type="Proteomes" id="UP000199103">
    <property type="component" value="Chromosome I"/>
</dbReference>
<gene>
    <name evidence="8" type="ORF">SAMN04489812_3153</name>
</gene>
<evidence type="ECO:0000256" key="1">
    <source>
        <dbReference type="ARBA" id="ARBA00007905"/>
    </source>
</evidence>
<dbReference type="Gene3D" id="3.20.20.100">
    <property type="entry name" value="NADP-dependent oxidoreductase domain"/>
    <property type="match status" value="1"/>
</dbReference>
<dbReference type="PROSITE" id="PS00062">
    <property type="entry name" value="ALDOKETO_REDUCTASE_2"/>
    <property type="match status" value="1"/>
</dbReference>
<sequence length="274" mass="29825">MAQVPTITLNDGRAIPQLGIGVWQVSDDDIVPTVSKALEVGYRHVDTAQGYQNEEGVGKAIAASGIARDDLWVTTKLANGKHERSDAVAELKVSLEKLGLEYVDLYLIHWPQPLNGDYVETWKGMIDALEQGLTKSIGVSNFQPEHLDKIVEATGKIPAVNQIEVHPTFANQAAVDGSTKHGITIESWSPLGLGSDLKNETLGEIAAAAGKSPAQVILRWHLQKGYVVFPKSITPSRIEENFDILDFELSADDLARIDALDEDNRTGGHPDKMN</sequence>
<dbReference type="SUPFAM" id="SSF51430">
    <property type="entry name" value="NAD(P)-linked oxidoreductase"/>
    <property type="match status" value="1"/>
</dbReference>
<accession>A0A1H1VDB0</accession>
<comment type="similarity">
    <text evidence="1">Belongs to the aldo/keto reductase family.</text>
</comment>
<feature type="domain" description="NADP-dependent oxidoreductase" evidence="7">
    <location>
        <begin position="18"/>
        <end position="262"/>
    </location>
</feature>
<dbReference type="PANTHER" id="PTHR43827:SF3">
    <property type="entry name" value="NADP-DEPENDENT OXIDOREDUCTASE DOMAIN-CONTAINING PROTEIN"/>
    <property type="match status" value="1"/>
</dbReference>
<evidence type="ECO:0000256" key="2">
    <source>
        <dbReference type="ARBA" id="ARBA00022857"/>
    </source>
</evidence>
<dbReference type="PANTHER" id="PTHR43827">
    <property type="entry name" value="2,5-DIKETO-D-GLUCONIC ACID REDUCTASE"/>
    <property type="match status" value="1"/>
</dbReference>
<dbReference type="RefSeq" id="WP_091526283.1">
    <property type="nucleotide sequence ID" value="NZ_LT629772.1"/>
</dbReference>
<protein>
    <submittedName>
        <fullName evidence="8">2,5-diketo-D-gluconate reductase A</fullName>
    </submittedName>
</protein>
<dbReference type="STRING" id="630515.SAMN04489812_3153"/>
<evidence type="ECO:0000256" key="5">
    <source>
        <dbReference type="PIRSR" id="PIRSR000097-2"/>
    </source>
</evidence>
<dbReference type="InterPro" id="IPR036812">
    <property type="entry name" value="NAD(P)_OxRdtase_dom_sf"/>
</dbReference>
<evidence type="ECO:0000313" key="8">
    <source>
        <dbReference type="EMBL" id="SDS82431.1"/>
    </source>
</evidence>
<dbReference type="PROSITE" id="PS00798">
    <property type="entry name" value="ALDOKETO_REDUCTASE_1"/>
    <property type="match status" value="1"/>
</dbReference>
<keyword evidence="2" id="KW-0521">NADP</keyword>
<dbReference type="PRINTS" id="PR00069">
    <property type="entry name" value="ALDKETRDTASE"/>
</dbReference>
<dbReference type="FunFam" id="3.20.20.100:FF:000015">
    <property type="entry name" value="Oxidoreductase, aldo/keto reductase family"/>
    <property type="match status" value="1"/>
</dbReference>
<dbReference type="InterPro" id="IPR023210">
    <property type="entry name" value="NADP_OxRdtase_dom"/>
</dbReference>